<feature type="coiled-coil region" evidence="1">
    <location>
        <begin position="296"/>
        <end position="330"/>
    </location>
</feature>
<proteinExistence type="predicted"/>
<keyword evidence="1" id="KW-0175">Coiled coil</keyword>
<organism evidence="2 3">
    <name type="scientific">Stylonychia lemnae</name>
    <name type="common">Ciliate</name>
    <dbReference type="NCBI Taxonomy" id="5949"/>
    <lineage>
        <taxon>Eukaryota</taxon>
        <taxon>Sar</taxon>
        <taxon>Alveolata</taxon>
        <taxon>Ciliophora</taxon>
        <taxon>Intramacronucleata</taxon>
        <taxon>Spirotrichea</taxon>
        <taxon>Stichotrichia</taxon>
        <taxon>Sporadotrichida</taxon>
        <taxon>Oxytrichidae</taxon>
        <taxon>Stylonychinae</taxon>
        <taxon>Stylonychia</taxon>
    </lineage>
</organism>
<dbReference type="InParanoid" id="A0A078AQQ5"/>
<dbReference type="EMBL" id="CCKQ01011665">
    <property type="protein sequence ID" value="CDW83233.1"/>
    <property type="molecule type" value="Genomic_DNA"/>
</dbReference>
<gene>
    <name evidence="2" type="primary">Contig18157.g19299</name>
    <name evidence="2" type="ORF">STYLEM_12275</name>
</gene>
<sequence>MSQKLSSRKRSTSKKREEVKQKAVLKQEISKDLELNFLKDRLLFYVEKLLIFNQINQNPTILEFQNAISVISGDQLNEIMEERVSLSLCCNISCQAKVSQEIKDKFTKRKLNINKFGNIEKIEQVRIFCDKPSNKSESKCEQSYKNYLHQVLNINDNGPFSSQFLGVVDTLERYYKNLEDFTNEMSFNIDVVKVQQSVEKFRQEQAKLIAPIVENKFEEVKAKANFKVNVVSNRGNPHQAQTKKQTSQLETQVTITSENEAKMGIASINSLQQQSITNQTVDIKDQSQNKQKKKSVKFLETEENLLNDKRAELKEEAALLQEIVKDQQKSTDNVSKSDATSENDDFGVFEFDDVEGELEDFRINEMSSFQKVFDLFLNLNNDNLYYYLNGRKSFEDSDQYLKTSTRDFFLRQLKINLEDQVLPRCQQALKKGLKDRVEMEIVRIAQLMDLVSLASSYDKNDWKSITVVIVNLVGKSFSNNFKSDLQCQDSSAFIKAYLIPDDSEQIIIDLFN</sequence>
<name>A0A078AQQ5_STYLE</name>
<evidence type="ECO:0000313" key="3">
    <source>
        <dbReference type="Proteomes" id="UP000039865"/>
    </source>
</evidence>
<evidence type="ECO:0000256" key="1">
    <source>
        <dbReference type="SAM" id="Coils"/>
    </source>
</evidence>
<dbReference type="AlphaFoldDB" id="A0A078AQQ5"/>
<evidence type="ECO:0000313" key="2">
    <source>
        <dbReference type="EMBL" id="CDW83233.1"/>
    </source>
</evidence>
<keyword evidence="3" id="KW-1185">Reference proteome</keyword>
<protein>
    <submittedName>
        <fullName evidence="2">Uncharacterized protein</fullName>
    </submittedName>
</protein>
<dbReference type="Proteomes" id="UP000039865">
    <property type="component" value="Unassembled WGS sequence"/>
</dbReference>
<reference evidence="2 3" key="1">
    <citation type="submission" date="2014-06" db="EMBL/GenBank/DDBJ databases">
        <authorList>
            <person name="Swart Estienne"/>
        </authorList>
    </citation>
    <scope>NUCLEOTIDE SEQUENCE [LARGE SCALE GENOMIC DNA]</scope>
    <source>
        <strain evidence="2 3">130c</strain>
    </source>
</reference>
<accession>A0A078AQQ5</accession>